<feature type="compositionally biased region" description="Basic and acidic residues" evidence="1">
    <location>
        <begin position="101"/>
        <end position="117"/>
    </location>
</feature>
<keyword evidence="3" id="KW-1185">Reference proteome</keyword>
<evidence type="ECO:0000256" key="1">
    <source>
        <dbReference type="SAM" id="MobiDB-lite"/>
    </source>
</evidence>
<dbReference type="AlphaFoldDB" id="A0A4C1U0P1"/>
<comment type="caution">
    <text evidence="2">The sequence shown here is derived from an EMBL/GenBank/DDBJ whole genome shotgun (WGS) entry which is preliminary data.</text>
</comment>
<dbReference type="Proteomes" id="UP000299102">
    <property type="component" value="Unassembled WGS sequence"/>
</dbReference>
<evidence type="ECO:0000313" key="3">
    <source>
        <dbReference type="Proteomes" id="UP000299102"/>
    </source>
</evidence>
<protein>
    <submittedName>
        <fullName evidence="2">Uncharacterized protein</fullName>
    </submittedName>
</protein>
<accession>A0A4C1U0P1</accession>
<feature type="compositionally biased region" description="Basic and acidic residues" evidence="1">
    <location>
        <begin position="135"/>
        <end position="144"/>
    </location>
</feature>
<feature type="compositionally biased region" description="Polar residues" evidence="1">
    <location>
        <begin position="165"/>
        <end position="178"/>
    </location>
</feature>
<evidence type="ECO:0000313" key="2">
    <source>
        <dbReference type="EMBL" id="GBP19386.1"/>
    </source>
</evidence>
<reference evidence="2 3" key="1">
    <citation type="journal article" date="2019" name="Commun. Biol.">
        <title>The bagworm genome reveals a unique fibroin gene that provides high tensile strength.</title>
        <authorList>
            <person name="Kono N."/>
            <person name="Nakamura H."/>
            <person name="Ohtoshi R."/>
            <person name="Tomita M."/>
            <person name="Numata K."/>
            <person name="Arakawa K."/>
        </authorList>
    </citation>
    <scope>NUCLEOTIDE SEQUENCE [LARGE SCALE GENOMIC DNA]</scope>
</reference>
<name>A0A4C1U0P1_EUMVA</name>
<sequence length="318" mass="37448">MSRPVEYKFYVCRARVGFWTRNLVLRFISRSSCAGAAASPPALALSLFPVEFRIESESEHDRNRKPKRYQYRNRKRDSHRNQEQDGVRIESGTGIGIESETLSKSRAERRENRERDLHRNRKRDSIGMKSRTAAGRRENRERDRNRNRKRDSHRNQEQDGVRIENGTSIGIESETPSESRAGRRENRKRDRHRNRKRDSIGIKSRTAIEPCDMRTDKQRSLGNRVPLAPFDYGTLRRRDHPQGVQFAEINIFILADFYPIVCYAQHKTRANYGRSQQRGSPSVSSSFLERRNEHWRILLRHSEWMNDGIADVRQNSEK</sequence>
<feature type="region of interest" description="Disordered" evidence="1">
    <location>
        <begin position="56"/>
        <end position="207"/>
    </location>
</feature>
<feature type="compositionally biased region" description="Basic residues" evidence="1">
    <location>
        <begin position="63"/>
        <end position="78"/>
    </location>
</feature>
<dbReference type="EMBL" id="BGZK01000107">
    <property type="protein sequence ID" value="GBP19386.1"/>
    <property type="molecule type" value="Genomic_DNA"/>
</dbReference>
<feature type="compositionally biased region" description="Basic and acidic residues" evidence="1">
    <location>
        <begin position="79"/>
        <end position="88"/>
    </location>
</feature>
<organism evidence="2 3">
    <name type="scientific">Eumeta variegata</name>
    <name type="common">Bagworm moth</name>
    <name type="synonym">Eumeta japonica</name>
    <dbReference type="NCBI Taxonomy" id="151549"/>
    <lineage>
        <taxon>Eukaryota</taxon>
        <taxon>Metazoa</taxon>
        <taxon>Ecdysozoa</taxon>
        <taxon>Arthropoda</taxon>
        <taxon>Hexapoda</taxon>
        <taxon>Insecta</taxon>
        <taxon>Pterygota</taxon>
        <taxon>Neoptera</taxon>
        <taxon>Endopterygota</taxon>
        <taxon>Lepidoptera</taxon>
        <taxon>Glossata</taxon>
        <taxon>Ditrysia</taxon>
        <taxon>Tineoidea</taxon>
        <taxon>Psychidae</taxon>
        <taxon>Oiketicinae</taxon>
        <taxon>Eumeta</taxon>
    </lineage>
</organism>
<gene>
    <name evidence="2" type="ORF">EVAR_12427_1</name>
</gene>
<proteinExistence type="predicted"/>
<feature type="compositionally biased region" description="Basic and acidic residues" evidence="1">
    <location>
        <begin position="153"/>
        <end position="162"/>
    </location>
</feature>